<dbReference type="OrthoDB" id="196304at2157"/>
<evidence type="ECO:0000313" key="4">
    <source>
        <dbReference type="Proteomes" id="UP000428325"/>
    </source>
</evidence>
<dbReference type="AlphaFoldDB" id="A0A6B9FEH7"/>
<keyword evidence="4" id="KW-1185">Reference proteome</keyword>
<feature type="compositionally biased region" description="Basic and acidic residues" evidence="1">
    <location>
        <begin position="1"/>
        <end position="19"/>
    </location>
</feature>
<dbReference type="Proteomes" id="UP000428325">
    <property type="component" value="Chromosome"/>
</dbReference>
<dbReference type="GeneID" id="99246484"/>
<dbReference type="KEGG" id="hra:EI982_10645"/>
<dbReference type="RefSeq" id="WP_157689678.1">
    <property type="nucleotide sequence ID" value="NZ_CP034345.1"/>
</dbReference>
<reference evidence="3 4" key="1">
    <citation type="submission" date="2018-12" db="EMBL/GenBank/DDBJ databases">
        <title>Complete genome sequence of Haloplanus rallus MBLA0036.</title>
        <authorList>
            <person name="Nam Y.-d."/>
            <person name="Kang J."/>
            <person name="Chung W.-H."/>
            <person name="Park Y.S."/>
        </authorList>
    </citation>
    <scope>NUCLEOTIDE SEQUENCE [LARGE SCALE GENOMIC DNA]</scope>
    <source>
        <strain evidence="3 4">MBLA0036</strain>
    </source>
</reference>
<proteinExistence type="predicted"/>
<dbReference type="EMBL" id="CP034345">
    <property type="protein sequence ID" value="QGX95220.1"/>
    <property type="molecule type" value="Genomic_DNA"/>
</dbReference>
<protein>
    <recommendedName>
        <fullName evidence="2">DUF7974 domain-containing protein</fullName>
    </recommendedName>
</protein>
<dbReference type="Pfam" id="PF25929">
    <property type="entry name" value="DUF7974"/>
    <property type="match status" value="1"/>
</dbReference>
<gene>
    <name evidence="3" type="ORF">EI982_10645</name>
</gene>
<sequence length="171" mass="19197">MTRPPRRVERTDALRRDDDPSSPAPAPKATRSIDAASASHALLPRALRRRALTVACATDRERYAPDDPVDLRVTVRNRLPIPLRLRTTAPTPWTWAVDGVDRASTADDLPRETGAVAFAARERKTFHTRWYQRFRVADDEWVAADPGDHTLTARLLVDDPRLAASTTVRIE</sequence>
<dbReference type="InterPro" id="IPR058280">
    <property type="entry name" value="DUF7974"/>
</dbReference>
<feature type="compositionally biased region" description="Low complexity" evidence="1">
    <location>
        <begin position="27"/>
        <end position="37"/>
    </location>
</feature>
<feature type="region of interest" description="Disordered" evidence="1">
    <location>
        <begin position="1"/>
        <end position="37"/>
    </location>
</feature>
<organism evidence="3 4">
    <name type="scientific">Haloplanus rallus</name>
    <dbReference type="NCBI Taxonomy" id="1816183"/>
    <lineage>
        <taxon>Archaea</taxon>
        <taxon>Methanobacteriati</taxon>
        <taxon>Methanobacteriota</taxon>
        <taxon>Stenosarchaea group</taxon>
        <taxon>Halobacteria</taxon>
        <taxon>Halobacteriales</taxon>
        <taxon>Haloferacaceae</taxon>
        <taxon>Haloplanus</taxon>
    </lineage>
</organism>
<name>A0A6B9FEH7_9EURY</name>
<evidence type="ECO:0000313" key="3">
    <source>
        <dbReference type="EMBL" id="QGX95220.1"/>
    </source>
</evidence>
<evidence type="ECO:0000256" key="1">
    <source>
        <dbReference type="SAM" id="MobiDB-lite"/>
    </source>
</evidence>
<accession>A0A6B9FEH7</accession>
<evidence type="ECO:0000259" key="2">
    <source>
        <dbReference type="Pfam" id="PF25929"/>
    </source>
</evidence>
<feature type="domain" description="DUF7974" evidence="2">
    <location>
        <begin position="40"/>
        <end position="171"/>
    </location>
</feature>